<evidence type="ECO:0000256" key="3">
    <source>
        <dbReference type="ARBA" id="ARBA00022801"/>
    </source>
</evidence>
<keyword evidence="3" id="KW-0378">Hydrolase</keyword>
<accession>A0A6G0XPY1</accession>
<dbReference type="GO" id="GO:0016579">
    <property type="term" value="P:protein deubiquitination"/>
    <property type="evidence" value="ECO:0007669"/>
    <property type="project" value="TreeGrafter"/>
</dbReference>
<dbReference type="Proteomes" id="UP000481153">
    <property type="component" value="Unassembled WGS sequence"/>
</dbReference>
<dbReference type="GO" id="GO:0101005">
    <property type="term" value="F:deubiquitinase activity"/>
    <property type="evidence" value="ECO:0007669"/>
    <property type="project" value="TreeGrafter"/>
</dbReference>
<reference evidence="5 6" key="1">
    <citation type="submission" date="2019-07" db="EMBL/GenBank/DDBJ databases">
        <title>Genomics analysis of Aphanomyces spp. identifies a new class of oomycete effector associated with host adaptation.</title>
        <authorList>
            <person name="Gaulin E."/>
        </authorList>
    </citation>
    <scope>NUCLEOTIDE SEQUENCE [LARGE SCALE GENOMIC DNA]</scope>
    <source>
        <strain evidence="5 6">ATCC 201684</strain>
    </source>
</reference>
<dbReference type="SMART" id="SM01179">
    <property type="entry name" value="DUF862"/>
    <property type="match status" value="1"/>
</dbReference>
<evidence type="ECO:0000256" key="1">
    <source>
        <dbReference type="ARBA" id="ARBA00008140"/>
    </source>
</evidence>
<dbReference type="Gene3D" id="3.90.1720.30">
    <property type="entry name" value="PPPDE domains"/>
    <property type="match status" value="1"/>
</dbReference>
<gene>
    <name evidence="5" type="ORF">Ae201684_002601</name>
</gene>
<dbReference type="PANTHER" id="PTHR12378">
    <property type="entry name" value="DESUMOYLATING ISOPEPTIDASE"/>
    <property type="match status" value="1"/>
</dbReference>
<dbReference type="InterPro" id="IPR008580">
    <property type="entry name" value="PPPDE_dom"/>
</dbReference>
<dbReference type="GO" id="GO:0006508">
    <property type="term" value="P:proteolysis"/>
    <property type="evidence" value="ECO:0007669"/>
    <property type="project" value="UniProtKB-KW"/>
</dbReference>
<dbReference type="VEuPathDB" id="FungiDB:AeMF1_012308"/>
<protein>
    <recommendedName>
        <fullName evidence="4">PPPDE domain-containing protein</fullName>
    </recommendedName>
</protein>
<name>A0A6G0XPY1_9STRA</name>
<dbReference type="EMBL" id="VJMJ01000027">
    <property type="protein sequence ID" value="KAF0742508.1"/>
    <property type="molecule type" value="Genomic_DNA"/>
</dbReference>
<dbReference type="PANTHER" id="PTHR12378:SF80">
    <property type="entry name" value="IP06716P-RELATED"/>
    <property type="match status" value="1"/>
</dbReference>
<dbReference type="PROSITE" id="PS51858">
    <property type="entry name" value="PPPDE"/>
    <property type="match status" value="1"/>
</dbReference>
<sequence>MKGKTTVTLNVYDIVESNAYTYAWGLGAFHSGIVIGGVEFSFAGGAGIFSSEPKQAQGAIFRESIEMGEFEGTYQDAKRIIDDMRSEFQGDHYNLLTRNCNTFSNEACIRLVGQPIPAFVNRIAYFGSCFSCLIPKQLMGDAPVPASETKFAGFSKTASYGSTSVPVFAGEGLSLTAPTTRLLDSTDDDEASRRERRVAAALKRLES</sequence>
<comment type="similarity">
    <text evidence="1">Belongs to the DeSI family.</text>
</comment>
<evidence type="ECO:0000313" key="6">
    <source>
        <dbReference type="Proteomes" id="UP000481153"/>
    </source>
</evidence>
<dbReference type="InterPro" id="IPR042266">
    <property type="entry name" value="PPPDE_sf"/>
</dbReference>
<keyword evidence="6" id="KW-1185">Reference proteome</keyword>
<evidence type="ECO:0000259" key="4">
    <source>
        <dbReference type="PROSITE" id="PS51858"/>
    </source>
</evidence>
<organism evidence="5 6">
    <name type="scientific">Aphanomyces euteiches</name>
    <dbReference type="NCBI Taxonomy" id="100861"/>
    <lineage>
        <taxon>Eukaryota</taxon>
        <taxon>Sar</taxon>
        <taxon>Stramenopiles</taxon>
        <taxon>Oomycota</taxon>
        <taxon>Saprolegniomycetes</taxon>
        <taxon>Saprolegniales</taxon>
        <taxon>Verrucalvaceae</taxon>
        <taxon>Aphanomyces</taxon>
    </lineage>
</organism>
<feature type="domain" description="PPPDE" evidence="4">
    <location>
        <begin position="5"/>
        <end position="138"/>
    </location>
</feature>
<dbReference type="Pfam" id="PF05903">
    <property type="entry name" value="Peptidase_C97"/>
    <property type="match status" value="1"/>
</dbReference>
<comment type="caution">
    <text evidence="5">The sequence shown here is derived from an EMBL/GenBank/DDBJ whole genome shotgun (WGS) entry which is preliminary data.</text>
</comment>
<keyword evidence="2" id="KW-0645">Protease</keyword>
<proteinExistence type="inferred from homology"/>
<evidence type="ECO:0000313" key="5">
    <source>
        <dbReference type="EMBL" id="KAF0742508.1"/>
    </source>
</evidence>
<evidence type="ECO:0000256" key="2">
    <source>
        <dbReference type="ARBA" id="ARBA00022670"/>
    </source>
</evidence>
<dbReference type="AlphaFoldDB" id="A0A6G0XPY1"/>